<evidence type="ECO:0000313" key="9">
    <source>
        <dbReference type="EMBL" id="KAJ4957334.1"/>
    </source>
</evidence>
<evidence type="ECO:0000256" key="7">
    <source>
        <dbReference type="SAM" id="Phobius"/>
    </source>
</evidence>
<keyword evidence="5 7" id="KW-1133">Transmembrane helix</keyword>
<dbReference type="GO" id="GO:0005524">
    <property type="term" value="F:ATP binding"/>
    <property type="evidence" value="ECO:0007669"/>
    <property type="project" value="UniProtKB-KW"/>
</dbReference>
<evidence type="ECO:0000256" key="1">
    <source>
        <dbReference type="ARBA" id="ARBA00022448"/>
    </source>
</evidence>
<dbReference type="OrthoDB" id="1732430at2759"/>
<keyword evidence="2 7" id="KW-0812">Transmembrane</keyword>
<comment type="caution">
    <text evidence="9">The sequence shown here is derived from an EMBL/GenBank/DDBJ whole genome shotgun (WGS) entry which is preliminary data.</text>
</comment>
<dbReference type="Proteomes" id="UP001141806">
    <property type="component" value="Unassembled WGS sequence"/>
</dbReference>
<gene>
    <name evidence="9" type="ORF">NE237_014117</name>
</gene>
<keyword evidence="6 7" id="KW-0472">Membrane</keyword>
<dbReference type="GO" id="GO:0016020">
    <property type="term" value="C:membrane"/>
    <property type="evidence" value="ECO:0007669"/>
    <property type="project" value="InterPro"/>
</dbReference>
<dbReference type="PANTHER" id="PTHR24223">
    <property type="entry name" value="ATP-BINDING CASSETTE SUB-FAMILY C"/>
    <property type="match status" value="1"/>
</dbReference>
<evidence type="ECO:0000313" key="10">
    <source>
        <dbReference type="Proteomes" id="UP001141806"/>
    </source>
</evidence>
<protein>
    <recommendedName>
        <fullName evidence="8">ABC transmembrane type-1 domain-containing protein</fullName>
    </recommendedName>
</protein>
<evidence type="ECO:0000259" key="8">
    <source>
        <dbReference type="Pfam" id="PF00664"/>
    </source>
</evidence>
<name>A0A9Q0JYK3_9MAGN</name>
<dbReference type="InterPro" id="IPR050173">
    <property type="entry name" value="ABC_transporter_C-like"/>
</dbReference>
<dbReference type="SUPFAM" id="SSF90123">
    <property type="entry name" value="ABC transporter transmembrane region"/>
    <property type="match status" value="1"/>
</dbReference>
<dbReference type="PANTHER" id="PTHR24223:SF362">
    <property type="entry name" value="ABC TRANSPORTER C FAMILY MEMBER 4"/>
    <property type="match status" value="1"/>
</dbReference>
<feature type="domain" description="ABC transmembrane type-1" evidence="8">
    <location>
        <begin position="36"/>
        <end position="128"/>
    </location>
</feature>
<feature type="transmembrane region" description="Helical" evidence="7">
    <location>
        <begin position="45"/>
        <end position="78"/>
    </location>
</feature>
<keyword evidence="10" id="KW-1185">Reference proteome</keyword>
<reference evidence="9" key="1">
    <citation type="journal article" date="2023" name="Plant J.">
        <title>The genome of the king protea, Protea cynaroides.</title>
        <authorList>
            <person name="Chang J."/>
            <person name="Duong T.A."/>
            <person name="Schoeman C."/>
            <person name="Ma X."/>
            <person name="Roodt D."/>
            <person name="Barker N."/>
            <person name="Li Z."/>
            <person name="Van de Peer Y."/>
            <person name="Mizrachi E."/>
        </authorList>
    </citation>
    <scope>NUCLEOTIDE SEQUENCE</scope>
    <source>
        <tissue evidence="9">Young leaves</tissue>
    </source>
</reference>
<dbReference type="InterPro" id="IPR036640">
    <property type="entry name" value="ABC1_TM_sf"/>
</dbReference>
<keyword evidence="3" id="KW-0547">Nucleotide-binding</keyword>
<evidence type="ECO:0000256" key="4">
    <source>
        <dbReference type="ARBA" id="ARBA00022840"/>
    </source>
</evidence>
<dbReference type="Gene3D" id="1.20.1560.10">
    <property type="entry name" value="ABC transporter type 1, transmembrane domain"/>
    <property type="match status" value="1"/>
</dbReference>
<dbReference type="InterPro" id="IPR011527">
    <property type="entry name" value="ABC1_TM_dom"/>
</dbReference>
<dbReference type="AlphaFoldDB" id="A0A9Q0JYK3"/>
<keyword evidence="1" id="KW-0813">Transport</keyword>
<sequence>MEIYYNKEEDSSSITFATLTTFGDRLHYLMIELHSLWLTLPQVGAAFALLFSFMGISVVISVVAAFLRIIALSVFTVFGAKRNNRFQFNGMKNCDSRLKAINEMLNYMRVIKFQTWEQHFNKRIQAFRKQSTGGRPSSCTPSKSVFSDVNSFHCHCNGREVRSKQLVGSYKVMQTLNI</sequence>
<accession>A0A9Q0JYK3</accession>
<evidence type="ECO:0000256" key="6">
    <source>
        <dbReference type="ARBA" id="ARBA00023136"/>
    </source>
</evidence>
<dbReference type="EMBL" id="JAMYWD010000011">
    <property type="protein sequence ID" value="KAJ4957334.1"/>
    <property type="molecule type" value="Genomic_DNA"/>
</dbReference>
<evidence type="ECO:0000256" key="5">
    <source>
        <dbReference type="ARBA" id="ARBA00022989"/>
    </source>
</evidence>
<keyword evidence="4" id="KW-0067">ATP-binding</keyword>
<dbReference type="Pfam" id="PF00664">
    <property type="entry name" value="ABC_membrane"/>
    <property type="match status" value="1"/>
</dbReference>
<organism evidence="9 10">
    <name type="scientific">Protea cynaroides</name>
    <dbReference type="NCBI Taxonomy" id="273540"/>
    <lineage>
        <taxon>Eukaryota</taxon>
        <taxon>Viridiplantae</taxon>
        <taxon>Streptophyta</taxon>
        <taxon>Embryophyta</taxon>
        <taxon>Tracheophyta</taxon>
        <taxon>Spermatophyta</taxon>
        <taxon>Magnoliopsida</taxon>
        <taxon>Proteales</taxon>
        <taxon>Proteaceae</taxon>
        <taxon>Protea</taxon>
    </lineage>
</organism>
<dbReference type="GO" id="GO:0140359">
    <property type="term" value="F:ABC-type transporter activity"/>
    <property type="evidence" value="ECO:0007669"/>
    <property type="project" value="InterPro"/>
</dbReference>
<evidence type="ECO:0000256" key="3">
    <source>
        <dbReference type="ARBA" id="ARBA00022741"/>
    </source>
</evidence>
<proteinExistence type="predicted"/>
<evidence type="ECO:0000256" key="2">
    <source>
        <dbReference type="ARBA" id="ARBA00022692"/>
    </source>
</evidence>